<comment type="function">
    <text evidence="2">PPIases accelerate the folding of proteins. It catalyzes the cis-trans isomerization of proline imidic peptide bonds in oligopeptides.</text>
</comment>
<dbReference type="InterPro" id="IPR046357">
    <property type="entry name" value="PPIase_dom_sf"/>
</dbReference>
<comment type="caution">
    <text evidence="8">The sequence shown here is derived from an EMBL/GenBank/DDBJ whole genome shotgun (WGS) entry which is preliminary data.</text>
</comment>
<evidence type="ECO:0000259" key="7">
    <source>
        <dbReference type="PROSITE" id="PS50059"/>
    </source>
</evidence>
<dbReference type="FunFam" id="3.10.50.40:FF:000025">
    <property type="entry name" value="Peptidylprolyl isomerase"/>
    <property type="match status" value="1"/>
</dbReference>
<dbReference type="GO" id="GO:0005737">
    <property type="term" value="C:cytoplasm"/>
    <property type="evidence" value="ECO:0007669"/>
    <property type="project" value="TreeGrafter"/>
</dbReference>
<dbReference type="OrthoDB" id="1902587at2759"/>
<accession>A0A1V6SSY7</accession>
<evidence type="ECO:0000313" key="9">
    <source>
        <dbReference type="Proteomes" id="UP000191285"/>
    </source>
</evidence>
<dbReference type="PROSITE" id="PS50059">
    <property type="entry name" value="FKBP_PPIASE"/>
    <property type="match status" value="1"/>
</dbReference>
<evidence type="ECO:0000256" key="4">
    <source>
        <dbReference type="ARBA" id="ARBA00023235"/>
    </source>
</evidence>
<dbReference type="Gene3D" id="3.10.50.40">
    <property type="match status" value="1"/>
</dbReference>
<evidence type="ECO:0000256" key="1">
    <source>
        <dbReference type="ARBA" id="ARBA00000971"/>
    </source>
</evidence>
<proteinExistence type="inferred from homology"/>
<evidence type="ECO:0000313" key="8">
    <source>
        <dbReference type="EMBL" id="OQE16769.1"/>
    </source>
</evidence>
<dbReference type="GO" id="GO:0003755">
    <property type="term" value="F:peptidyl-prolyl cis-trans isomerase activity"/>
    <property type="evidence" value="ECO:0007669"/>
    <property type="project" value="UniProtKB-KW"/>
</dbReference>
<dbReference type="STRING" id="303698.A0A1V6SSY7"/>
<dbReference type="InterPro" id="IPR001179">
    <property type="entry name" value="PPIase_FKBP_dom"/>
</dbReference>
<comment type="similarity">
    <text evidence="5">Belongs to the FKBP-type PPIase family. FKBP1 subfamily.</text>
</comment>
<sequence>MGVEKKILTPGNGVDFPKKGDNIAMHYTGCLYDASKADNHFMGFKFDSSYNPGRGSPLASPIGVGRLIKGWDEGVPQMSLGEKAILTISPDYGYGANGFPGLIPANSTLVFEVELMKINNKSV</sequence>
<dbReference type="EC" id="5.2.1.8" evidence="6"/>
<evidence type="ECO:0000256" key="2">
    <source>
        <dbReference type="ARBA" id="ARBA00002388"/>
    </source>
</evidence>
<dbReference type="EMBL" id="MLKD01000023">
    <property type="protein sequence ID" value="OQE16769.1"/>
    <property type="molecule type" value="Genomic_DNA"/>
</dbReference>
<keyword evidence="3 6" id="KW-0697">Rotamase</keyword>
<organism evidence="8 9">
    <name type="scientific">Penicillium steckii</name>
    <dbReference type="NCBI Taxonomy" id="303698"/>
    <lineage>
        <taxon>Eukaryota</taxon>
        <taxon>Fungi</taxon>
        <taxon>Dikarya</taxon>
        <taxon>Ascomycota</taxon>
        <taxon>Pezizomycotina</taxon>
        <taxon>Eurotiomycetes</taxon>
        <taxon>Eurotiomycetidae</taxon>
        <taxon>Eurotiales</taxon>
        <taxon>Aspergillaceae</taxon>
        <taxon>Penicillium</taxon>
    </lineage>
</organism>
<feature type="domain" description="PPIase FKBP-type" evidence="7">
    <location>
        <begin position="20"/>
        <end position="119"/>
    </location>
</feature>
<keyword evidence="9" id="KW-1185">Reference proteome</keyword>
<evidence type="ECO:0000256" key="5">
    <source>
        <dbReference type="ARBA" id="ARBA00038106"/>
    </source>
</evidence>
<dbReference type="PANTHER" id="PTHR10516">
    <property type="entry name" value="PEPTIDYL-PROLYL CIS-TRANS ISOMERASE"/>
    <property type="match status" value="1"/>
</dbReference>
<dbReference type="Pfam" id="PF00254">
    <property type="entry name" value="FKBP_C"/>
    <property type="match status" value="1"/>
</dbReference>
<dbReference type="SUPFAM" id="SSF54534">
    <property type="entry name" value="FKBP-like"/>
    <property type="match status" value="1"/>
</dbReference>
<name>A0A1V6SSY7_9EURO</name>
<gene>
    <name evidence="8" type="ORF">PENSTE_c023G06182</name>
</gene>
<comment type="catalytic activity">
    <reaction evidence="1 6">
        <text>[protein]-peptidylproline (omega=180) = [protein]-peptidylproline (omega=0)</text>
        <dbReference type="Rhea" id="RHEA:16237"/>
        <dbReference type="Rhea" id="RHEA-COMP:10747"/>
        <dbReference type="Rhea" id="RHEA-COMP:10748"/>
        <dbReference type="ChEBI" id="CHEBI:83833"/>
        <dbReference type="ChEBI" id="CHEBI:83834"/>
        <dbReference type="EC" id="5.2.1.8"/>
    </reaction>
</comment>
<reference evidence="9" key="1">
    <citation type="journal article" date="2017" name="Nat. Microbiol.">
        <title>Global analysis of biosynthetic gene clusters reveals vast potential of secondary metabolite production in Penicillium species.</title>
        <authorList>
            <person name="Nielsen J.C."/>
            <person name="Grijseels S."/>
            <person name="Prigent S."/>
            <person name="Ji B."/>
            <person name="Dainat J."/>
            <person name="Nielsen K.F."/>
            <person name="Frisvad J.C."/>
            <person name="Workman M."/>
            <person name="Nielsen J."/>
        </authorList>
    </citation>
    <scope>NUCLEOTIDE SEQUENCE [LARGE SCALE GENOMIC DNA]</scope>
    <source>
        <strain evidence="9">IBT 24891</strain>
    </source>
</reference>
<dbReference type="AlphaFoldDB" id="A0A1V6SSY7"/>
<dbReference type="PANTHER" id="PTHR10516:SF443">
    <property type="entry name" value="FK506-BINDING PROTEIN 59-RELATED"/>
    <property type="match status" value="1"/>
</dbReference>
<dbReference type="InterPro" id="IPR050689">
    <property type="entry name" value="FKBP-type_PPIase"/>
</dbReference>
<keyword evidence="4 6" id="KW-0413">Isomerase</keyword>
<dbReference type="Proteomes" id="UP000191285">
    <property type="component" value="Unassembled WGS sequence"/>
</dbReference>
<evidence type="ECO:0000256" key="3">
    <source>
        <dbReference type="ARBA" id="ARBA00023110"/>
    </source>
</evidence>
<protein>
    <recommendedName>
        <fullName evidence="6">peptidylprolyl isomerase</fullName>
        <ecNumber evidence="6">5.2.1.8</ecNumber>
    </recommendedName>
</protein>
<evidence type="ECO:0000256" key="6">
    <source>
        <dbReference type="PROSITE-ProRule" id="PRU00277"/>
    </source>
</evidence>